<dbReference type="InterPro" id="IPR006590">
    <property type="entry name" value="RNA_pol_Rpb4/RPC9_core"/>
</dbReference>
<dbReference type="PANTHER" id="PTHR15561:SF0">
    <property type="entry name" value="DNA-DIRECTED RNA POLYMERASE III SUBUNIT RPC9"/>
    <property type="match status" value="1"/>
</dbReference>
<dbReference type="AlphaFoldDB" id="A0A1A0H5Z9"/>
<feature type="domain" description="RNA polymerase Rpb4/RPC9 core" evidence="8">
    <location>
        <begin position="1"/>
        <end position="139"/>
    </location>
</feature>
<name>A0A1A0H5Z9_9ASCO</name>
<gene>
    <name evidence="9" type="ORF">METBIDRAFT_46707</name>
</gene>
<dbReference type="Proteomes" id="UP000092555">
    <property type="component" value="Unassembled WGS sequence"/>
</dbReference>
<dbReference type="SUPFAM" id="SSF47819">
    <property type="entry name" value="HRDC-like"/>
    <property type="match status" value="1"/>
</dbReference>
<keyword evidence="4" id="KW-0240">DNA-directed RNA polymerase</keyword>
<dbReference type="GeneID" id="30031042"/>
<dbReference type="InterPro" id="IPR038846">
    <property type="entry name" value="RPC9"/>
</dbReference>
<sequence>MKVLNEREAFLLDYEILQHLTGIKEKFSWSFTPEDDANDKYRRKRFAGAGQGLEAITRDILLYLAKNAAGSVTSEASFGELVTFLNAFDLMKAEKLQIVNSLPRSMVHLYGLVEECDLRFDEDTCQSIIDKIDELFPLAQEEGEEEENEAEDDAMADS</sequence>
<dbReference type="RefSeq" id="XP_018709864.1">
    <property type="nucleotide sequence ID" value="XM_018858066.1"/>
</dbReference>
<accession>A0A1A0H5Z9</accession>
<evidence type="ECO:0000259" key="8">
    <source>
        <dbReference type="SMART" id="SM00657"/>
    </source>
</evidence>
<dbReference type="EMBL" id="LXTC01000007">
    <property type="protein sequence ID" value="OBA19332.1"/>
    <property type="molecule type" value="Genomic_DNA"/>
</dbReference>
<dbReference type="GO" id="GO:0006386">
    <property type="term" value="P:termination of RNA polymerase III transcription"/>
    <property type="evidence" value="ECO:0007669"/>
    <property type="project" value="EnsemblFungi"/>
</dbReference>
<organism evidence="9 10">
    <name type="scientific">Metschnikowia bicuspidata var. bicuspidata NRRL YB-4993</name>
    <dbReference type="NCBI Taxonomy" id="869754"/>
    <lineage>
        <taxon>Eukaryota</taxon>
        <taxon>Fungi</taxon>
        <taxon>Dikarya</taxon>
        <taxon>Ascomycota</taxon>
        <taxon>Saccharomycotina</taxon>
        <taxon>Pichiomycetes</taxon>
        <taxon>Metschnikowiaceae</taxon>
        <taxon>Metschnikowia</taxon>
    </lineage>
</organism>
<evidence type="ECO:0000256" key="7">
    <source>
        <dbReference type="SAM" id="MobiDB-lite"/>
    </source>
</evidence>
<dbReference type="GO" id="GO:0005829">
    <property type="term" value="C:cytosol"/>
    <property type="evidence" value="ECO:0007669"/>
    <property type="project" value="EnsemblFungi"/>
</dbReference>
<keyword evidence="5" id="KW-0804">Transcription</keyword>
<dbReference type="InterPro" id="IPR005574">
    <property type="entry name" value="Rpb4/RPC9"/>
</dbReference>
<comment type="subcellular location">
    <subcellularLocation>
        <location evidence="1">Nucleus</location>
    </subcellularLocation>
</comment>
<comment type="similarity">
    <text evidence="2">Belongs to the eukaryotic RPC9 RNA polymerase subunit family.</text>
</comment>
<dbReference type="GO" id="GO:0005666">
    <property type="term" value="C:RNA polymerase III complex"/>
    <property type="evidence" value="ECO:0007669"/>
    <property type="project" value="EnsemblFungi"/>
</dbReference>
<protein>
    <recommendedName>
        <fullName evidence="3">DNA-directed RNA polymerase III subunit RPC9</fullName>
    </recommendedName>
</protein>
<dbReference type="STRING" id="869754.A0A1A0H5Z9"/>
<dbReference type="Pfam" id="PF03874">
    <property type="entry name" value="RNA_pol_Rpb4"/>
    <property type="match status" value="1"/>
</dbReference>
<dbReference type="GO" id="GO:0042797">
    <property type="term" value="P:tRNA transcription by RNA polymerase III"/>
    <property type="evidence" value="ECO:0007669"/>
    <property type="project" value="EnsemblFungi"/>
</dbReference>
<feature type="region of interest" description="Disordered" evidence="7">
    <location>
        <begin position="138"/>
        <end position="158"/>
    </location>
</feature>
<reference evidence="9 10" key="1">
    <citation type="submission" date="2016-05" db="EMBL/GenBank/DDBJ databases">
        <title>Comparative genomics of biotechnologically important yeasts.</title>
        <authorList>
            <consortium name="DOE Joint Genome Institute"/>
            <person name="Riley R."/>
            <person name="Haridas S."/>
            <person name="Wolfe K.H."/>
            <person name="Lopes M.R."/>
            <person name="Hittinger C.T."/>
            <person name="Goker M."/>
            <person name="Salamov A."/>
            <person name="Wisecaver J."/>
            <person name="Long T.M."/>
            <person name="Aerts A.L."/>
            <person name="Barry K."/>
            <person name="Choi C."/>
            <person name="Clum A."/>
            <person name="Coughlan A.Y."/>
            <person name="Deshpande S."/>
            <person name="Douglass A.P."/>
            <person name="Hanson S.J."/>
            <person name="Klenk H.-P."/>
            <person name="LaButti K."/>
            <person name="Lapidus A."/>
            <person name="Lindquist E."/>
            <person name="Lipzen A."/>
            <person name="Meier-kolthoff J.P."/>
            <person name="Ohm R.A."/>
            <person name="Otillar R.P."/>
            <person name="Pangilinan J."/>
            <person name="Peng Y."/>
            <person name="Rokas A."/>
            <person name="Rosa C.A."/>
            <person name="Scheuner C."/>
            <person name="Sibirny A.A."/>
            <person name="Slot J.C."/>
            <person name="Stielow J.B."/>
            <person name="Sun H."/>
            <person name="Kurtzman C.P."/>
            <person name="Blackwell M."/>
            <person name="Grigoriev I.V."/>
            <person name="Jeffries T.W."/>
        </authorList>
    </citation>
    <scope>NUCLEOTIDE SEQUENCE [LARGE SCALE GENOMIC DNA]</scope>
    <source>
        <strain evidence="9 10">NRRL YB-4993</strain>
    </source>
</reference>
<dbReference type="Gene3D" id="1.20.1250.40">
    <property type="match status" value="1"/>
</dbReference>
<evidence type="ECO:0000256" key="6">
    <source>
        <dbReference type="ARBA" id="ARBA00023242"/>
    </source>
</evidence>
<dbReference type="SMART" id="SM00657">
    <property type="entry name" value="RPOL4c"/>
    <property type="match status" value="1"/>
</dbReference>
<evidence type="ECO:0000256" key="3">
    <source>
        <dbReference type="ARBA" id="ARBA00016672"/>
    </source>
</evidence>
<evidence type="ECO:0000256" key="2">
    <source>
        <dbReference type="ARBA" id="ARBA00006898"/>
    </source>
</evidence>
<evidence type="ECO:0000256" key="5">
    <source>
        <dbReference type="ARBA" id="ARBA00023163"/>
    </source>
</evidence>
<evidence type="ECO:0000313" key="10">
    <source>
        <dbReference type="Proteomes" id="UP000092555"/>
    </source>
</evidence>
<dbReference type="PANTHER" id="PTHR15561">
    <property type="entry name" value="CALCITONIN GENE-RELATED PEPTIDE-RECEPTOR COMPONENT PROTEIN"/>
    <property type="match status" value="1"/>
</dbReference>
<dbReference type="GO" id="GO:0000166">
    <property type="term" value="F:nucleotide binding"/>
    <property type="evidence" value="ECO:0007669"/>
    <property type="project" value="InterPro"/>
</dbReference>
<keyword evidence="6" id="KW-0539">Nucleus</keyword>
<evidence type="ECO:0000256" key="1">
    <source>
        <dbReference type="ARBA" id="ARBA00004123"/>
    </source>
</evidence>
<dbReference type="GO" id="GO:0006384">
    <property type="term" value="P:transcription initiation at RNA polymerase III promoter"/>
    <property type="evidence" value="ECO:0007669"/>
    <property type="project" value="EnsemblFungi"/>
</dbReference>
<dbReference type="GO" id="GO:0003899">
    <property type="term" value="F:DNA-directed RNA polymerase activity"/>
    <property type="evidence" value="ECO:0007669"/>
    <property type="project" value="EnsemblFungi"/>
</dbReference>
<dbReference type="OrthoDB" id="1746530at2759"/>
<keyword evidence="10" id="KW-1185">Reference proteome</keyword>
<dbReference type="InterPro" id="IPR038324">
    <property type="entry name" value="Rpb4/RPC9_sf"/>
</dbReference>
<feature type="compositionally biased region" description="Acidic residues" evidence="7">
    <location>
        <begin position="141"/>
        <end position="158"/>
    </location>
</feature>
<evidence type="ECO:0000313" key="9">
    <source>
        <dbReference type="EMBL" id="OBA19332.1"/>
    </source>
</evidence>
<dbReference type="InterPro" id="IPR010997">
    <property type="entry name" value="HRDC-like_sf"/>
</dbReference>
<evidence type="ECO:0000256" key="4">
    <source>
        <dbReference type="ARBA" id="ARBA00022478"/>
    </source>
</evidence>
<comment type="caution">
    <text evidence="9">The sequence shown here is derived from an EMBL/GenBank/DDBJ whole genome shotgun (WGS) entry which is preliminary data.</text>
</comment>
<proteinExistence type="inferred from homology"/>